<dbReference type="Pfam" id="PF06170">
    <property type="entry name" value="DUF983"/>
    <property type="match status" value="1"/>
</dbReference>
<reference evidence="3" key="1">
    <citation type="submission" date="2015-01" db="EMBL/GenBank/DDBJ databases">
        <title>Flavisolibacter sp./LCS9/ whole genome sequencing.</title>
        <authorList>
            <person name="Kim M.K."/>
            <person name="Srinivasan S."/>
            <person name="Lee J.-J."/>
        </authorList>
    </citation>
    <scope>NUCLEOTIDE SEQUENCE [LARGE SCALE GENOMIC DNA]</scope>
    <source>
        <strain evidence="3">LCS9</strain>
    </source>
</reference>
<dbReference type="InterPro" id="IPR009325">
    <property type="entry name" value="DUF983"/>
</dbReference>
<evidence type="ECO:0000256" key="1">
    <source>
        <dbReference type="SAM" id="Phobius"/>
    </source>
</evidence>
<evidence type="ECO:0008006" key="4">
    <source>
        <dbReference type="Google" id="ProtNLM"/>
    </source>
</evidence>
<protein>
    <recommendedName>
        <fullName evidence="4">DUF983 domain-containing protein</fullName>
    </recommendedName>
</protein>
<proteinExistence type="predicted"/>
<dbReference type="EMBL" id="CP011390">
    <property type="protein sequence ID" value="ANE53687.1"/>
    <property type="molecule type" value="Genomic_DNA"/>
</dbReference>
<feature type="transmembrane region" description="Helical" evidence="1">
    <location>
        <begin position="98"/>
        <end position="116"/>
    </location>
</feature>
<evidence type="ECO:0000313" key="2">
    <source>
        <dbReference type="EMBL" id="ANE53687.1"/>
    </source>
</evidence>
<evidence type="ECO:0000313" key="3">
    <source>
        <dbReference type="Proteomes" id="UP000077177"/>
    </source>
</evidence>
<dbReference type="AlphaFoldDB" id="A0A172U3X7"/>
<dbReference type="OrthoDB" id="9790326at2"/>
<keyword evidence="1" id="KW-0472">Membrane</keyword>
<dbReference type="Proteomes" id="UP000077177">
    <property type="component" value="Chromosome"/>
</dbReference>
<accession>A0A172U3X7</accession>
<feature type="transmembrane region" description="Helical" evidence="1">
    <location>
        <begin position="71"/>
        <end position="92"/>
    </location>
</feature>
<keyword evidence="3" id="KW-1185">Reference proteome</keyword>
<keyword evidence="1" id="KW-0812">Transmembrane</keyword>
<dbReference type="STRING" id="1492898.SY85_23510"/>
<name>A0A172U3X7_9BACT</name>
<dbReference type="KEGG" id="fla:SY85_23510"/>
<sequence>MCAQYKTNEKPGLLLSVLKCKCTRCRRGDMYQTANPYDLKNFMKMNERCPVCGQLLDLEPGFYYGTNMISYALAFLMSIASFFLWWAIIGFSFEDNRLFWWIGINAFLLIALQPPLMRISRTVWLAFFVRYSPKWMEGDVVAVERINKEQMANW</sequence>
<organism evidence="2 3">
    <name type="scientific">Flavisolibacter tropicus</name>
    <dbReference type="NCBI Taxonomy" id="1492898"/>
    <lineage>
        <taxon>Bacteria</taxon>
        <taxon>Pseudomonadati</taxon>
        <taxon>Bacteroidota</taxon>
        <taxon>Chitinophagia</taxon>
        <taxon>Chitinophagales</taxon>
        <taxon>Chitinophagaceae</taxon>
        <taxon>Flavisolibacter</taxon>
    </lineage>
</organism>
<gene>
    <name evidence="2" type="ORF">SY85_23510</name>
</gene>
<reference evidence="2 3" key="2">
    <citation type="journal article" date="2016" name="Int. J. Syst. Evol. Microbiol.">
        <title>Flavisolibacter tropicus sp. nov., isolated from tropical soil.</title>
        <authorList>
            <person name="Lee J.J."/>
            <person name="Kang M.S."/>
            <person name="Kim G.S."/>
            <person name="Lee C.S."/>
            <person name="Lim S."/>
            <person name="Lee J."/>
            <person name="Roh S.H."/>
            <person name="Kang H."/>
            <person name="Ha J.M."/>
            <person name="Bae S."/>
            <person name="Jung H.Y."/>
            <person name="Kim M.K."/>
        </authorList>
    </citation>
    <scope>NUCLEOTIDE SEQUENCE [LARGE SCALE GENOMIC DNA]</scope>
    <source>
        <strain evidence="2 3">LCS9</strain>
    </source>
</reference>
<keyword evidence="1" id="KW-1133">Transmembrane helix</keyword>